<evidence type="ECO:0000313" key="1">
    <source>
        <dbReference type="EMBL" id="RHN03499.1"/>
    </source>
</evidence>
<evidence type="ECO:0000313" key="2">
    <source>
        <dbReference type="Proteomes" id="UP000283586"/>
    </source>
</evidence>
<dbReference type="Proteomes" id="UP000283586">
    <property type="component" value="Unassembled WGS sequence"/>
</dbReference>
<sequence>MKLFSDGWTGMLRKQLTGHTNEKGRQIRIDTVGGKTIWLTNKVWDVPTNILCHRQLVNRFYEAHALASVLTNVCK</sequence>
<proteinExistence type="predicted"/>
<organism evidence="1 2">
    <name type="scientific">Roseburia intestinalis</name>
    <dbReference type="NCBI Taxonomy" id="166486"/>
    <lineage>
        <taxon>Bacteria</taxon>
        <taxon>Bacillati</taxon>
        <taxon>Bacillota</taxon>
        <taxon>Clostridia</taxon>
        <taxon>Lachnospirales</taxon>
        <taxon>Lachnospiraceae</taxon>
        <taxon>Roseburia</taxon>
    </lineage>
</organism>
<dbReference type="EMBL" id="QRQN01000035">
    <property type="protein sequence ID" value="RHN03499.1"/>
    <property type="molecule type" value="Genomic_DNA"/>
</dbReference>
<comment type="caution">
    <text evidence="1">The sequence shown here is derived from an EMBL/GenBank/DDBJ whole genome shotgun (WGS) entry which is preliminary data.</text>
</comment>
<reference evidence="1 2" key="1">
    <citation type="submission" date="2018-08" db="EMBL/GenBank/DDBJ databases">
        <title>A genome reference for cultivated species of the human gut microbiota.</title>
        <authorList>
            <person name="Zou Y."/>
            <person name="Xue W."/>
            <person name="Luo G."/>
        </authorList>
    </citation>
    <scope>NUCLEOTIDE SEQUENCE [LARGE SCALE GENOMIC DNA]</scope>
    <source>
        <strain evidence="1 2">AF31-21AC</strain>
    </source>
</reference>
<accession>A0A3R6HI79</accession>
<protein>
    <submittedName>
        <fullName evidence="1">Uncharacterized protein</fullName>
    </submittedName>
</protein>
<dbReference type="AlphaFoldDB" id="A0A3R6HI79"/>
<gene>
    <name evidence="1" type="ORF">DWZ31_18435</name>
</gene>
<name>A0A3R6HI79_9FIRM</name>